<gene>
    <name evidence="1" type="ORF">FHS74_000559</name>
</gene>
<dbReference type="AlphaFoldDB" id="A0A7X0AWN5"/>
<comment type="caution">
    <text evidence="1">The sequence shown here is derived from an EMBL/GenBank/DDBJ whole genome shotgun (WGS) entry which is preliminary data.</text>
</comment>
<dbReference type="Proteomes" id="UP000539175">
    <property type="component" value="Unassembled WGS sequence"/>
</dbReference>
<name>A0A7X0AWN5_9PROT</name>
<dbReference type="EMBL" id="JACIIZ010000001">
    <property type="protein sequence ID" value="MBB6250026.1"/>
    <property type="molecule type" value="Genomic_DNA"/>
</dbReference>
<reference evidence="1 2" key="1">
    <citation type="submission" date="2020-08" db="EMBL/GenBank/DDBJ databases">
        <title>Genomic Encyclopedia of Type Strains, Phase IV (KMG-IV): sequencing the most valuable type-strain genomes for metagenomic binning, comparative biology and taxonomic classification.</title>
        <authorList>
            <person name="Goeker M."/>
        </authorList>
    </citation>
    <scope>NUCLEOTIDE SEQUENCE [LARGE SCALE GENOMIC DNA]</scope>
    <source>
        <strain evidence="1 2">DSM 22198</strain>
    </source>
</reference>
<sequence>MSTFLVPAHNLTDATERNAVALNKDLVVMRGRDIRFVVRETF</sequence>
<proteinExistence type="predicted"/>
<organism evidence="1 2">
    <name type="scientific">Nitrospirillum iridis</name>
    <dbReference type="NCBI Taxonomy" id="765888"/>
    <lineage>
        <taxon>Bacteria</taxon>
        <taxon>Pseudomonadati</taxon>
        <taxon>Pseudomonadota</taxon>
        <taxon>Alphaproteobacteria</taxon>
        <taxon>Rhodospirillales</taxon>
        <taxon>Azospirillaceae</taxon>
        <taxon>Nitrospirillum</taxon>
    </lineage>
</organism>
<accession>A0A7X0AWN5</accession>
<keyword evidence="2" id="KW-1185">Reference proteome</keyword>
<evidence type="ECO:0000313" key="1">
    <source>
        <dbReference type="EMBL" id="MBB6250026.1"/>
    </source>
</evidence>
<evidence type="ECO:0000313" key="2">
    <source>
        <dbReference type="Proteomes" id="UP000539175"/>
    </source>
</evidence>
<protein>
    <submittedName>
        <fullName evidence="1">Uncharacterized protein</fullName>
    </submittedName>
</protein>
<dbReference type="RefSeq" id="WP_281384598.1">
    <property type="nucleotide sequence ID" value="NZ_JACIIZ010000001.1"/>
</dbReference>